<keyword evidence="3 5" id="KW-1133">Transmembrane helix</keyword>
<evidence type="ECO:0000256" key="5">
    <source>
        <dbReference type="SAM" id="Phobius"/>
    </source>
</evidence>
<dbReference type="EMBL" id="CP054492">
    <property type="protein sequence ID" value="QOY51809.1"/>
    <property type="molecule type" value="Genomic_DNA"/>
</dbReference>
<organism evidence="7 8">
    <name type="scientific">Candidatus Sulfurimonas baltica</name>
    <dbReference type="NCBI Taxonomy" id="2740404"/>
    <lineage>
        <taxon>Bacteria</taxon>
        <taxon>Pseudomonadati</taxon>
        <taxon>Campylobacterota</taxon>
        <taxon>Epsilonproteobacteria</taxon>
        <taxon>Campylobacterales</taxon>
        <taxon>Sulfurimonadaceae</taxon>
        <taxon>Sulfurimonas</taxon>
    </lineage>
</organism>
<keyword evidence="8" id="KW-1185">Reference proteome</keyword>
<sequence length="919" mass="103009">MIVKTYVFSYYLTIFITAVVLVVATIFVHPESVKYLANKFLKENAIAYSKVEGSLLTGVTLHDISYLDIFAAKRVEVGYNFFMLFNPTPVIRKIKADGVSLNLDKLPKSQEESSEFFAFAIAKLELTDASVIIEDERFVFNLNASRIDYDKTLDVRKLFVELFTPYADATIDATIDSNRLYAKTLVTPKVSVAKKYLGFLQGVAKTIAIDVDASLQKIFMRTHFNRLSLSADQNISVGNADVNLTYFTKEEYFSFDSSYTLSYQEFEAEAKQNGLFNNYGAYFSELSADLTKYPPQLPFKSFEAEFAGDAESLAGSIKTKQLKLDIKSKDYKEFLLHVDSKALALSSISQLPDMLKKNIIAFNADAVVVTSPFSLIGTFSTKGLYCSAEGNIALDNISQLFSAQVYPKLESEIFKTYPIEMFSPLEFIYYNEDEKAVLNIYANMFDLTLFKNGTSLNGLGHFGSQSFDVNGKISEKNDANISLSANIPSLNALLSEFGVVKSQEGVFFDAEANIKASVNFSKNMEIKSRLHIPWFITKVDTKTAYTVENLYLESTMTDKDITIEKYSLDFRNHNFNSQKKSKISFDDNATLELKEFWIYDNLLVTGLFNPLLMKGDLQIKSDAFKYEGKEANVTIRADVDISLDGNGTQKIEGNVTLLDGVITYEPPVEYTISDDIIIIQDIKPQTENKRFINLHISSLKPISYKTKNIDLHLVPDVVIWQEPSRPLAFLGMATIEEGGVTASGKLFIFDRSEVYFNGSNPINPYLNLNMHYQTLNYIDIEIFITNTLASPIVIFKSTPHLSQNDIMSYILFGEPATAVFESSSGGKTSVSSLLLATGVKQIFNDTAGVNIDTLNVLTNEEGTLGYEIGARISDKIRVIYKNDTISSVILQYSFSKSIRLDINIHETGQGINILYVKDF</sequence>
<evidence type="ECO:0000256" key="3">
    <source>
        <dbReference type="ARBA" id="ARBA00022989"/>
    </source>
</evidence>
<dbReference type="Pfam" id="PF04357">
    <property type="entry name" value="TamB"/>
    <property type="match status" value="1"/>
</dbReference>
<dbReference type="GO" id="GO:0005886">
    <property type="term" value="C:plasma membrane"/>
    <property type="evidence" value="ECO:0007669"/>
    <property type="project" value="InterPro"/>
</dbReference>
<dbReference type="PANTHER" id="PTHR36985">
    <property type="entry name" value="TRANSLOCATION AND ASSEMBLY MODULE SUBUNIT TAMB"/>
    <property type="match status" value="1"/>
</dbReference>
<dbReference type="RefSeq" id="WP_194369338.1">
    <property type="nucleotide sequence ID" value="NZ_CP054492.1"/>
</dbReference>
<name>A0A7S7RMT3_9BACT</name>
<reference evidence="7 8" key="1">
    <citation type="submission" date="2020-05" db="EMBL/GenBank/DDBJ databases">
        <title>Sulfurimonas marisnigri, sp. nov., and Sulfurimonas baltica, sp. nov., manganese oxide reducing chemolithoautotrophs of the class Epsilonproteobacteria isolated from the pelagic redoxclines of the Black and Baltic Seas and emended description of the genus Sulfurimonas.</title>
        <authorList>
            <person name="Henkel J.V."/>
            <person name="Laudan C."/>
            <person name="Werner J."/>
            <person name="Neu T."/>
            <person name="Plewe S."/>
            <person name="Sproer C."/>
            <person name="Bunk B."/>
            <person name="Schulz-Vogt H.N."/>
        </authorList>
    </citation>
    <scope>NUCLEOTIDE SEQUENCE [LARGE SCALE GENOMIC DNA]</scope>
    <source>
        <strain evidence="7 8">GD2</strain>
    </source>
</reference>
<dbReference type="KEGG" id="sbal:HUE88_11990"/>
<gene>
    <name evidence="7" type="ORF">HUE88_11990</name>
</gene>
<dbReference type="InterPro" id="IPR007452">
    <property type="entry name" value="TamB_C"/>
</dbReference>
<evidence type="ECO:0000259" key="6">
    <source>
        <dbReference type="Pfam" id="PF04357"/>
    </source>
</evidence>
<dbReference type="GO" id="GO:0009306">
    <property type="term" value="P:protein secretion"/>
    <property type="evidence" value="ECO:0007669"/>
    <property type="project" value="InterPro"/>
</dbReference>
<evidence type="ECO:0000256" key="1">
    <source>
        <dbReference type="ARBA" id="ARBA00004167"/>
    </source>
</evidence>
<dbReference type="Proteomes" id="UP000593994">
    <property type="component" value="Chromosome"/>
</dbReference>
<accession>A0A7S7RMT3</accession>
<feature type="transmembrane region" description="Helical" evidence="5">
    <location>
        <begin position="7"/>
        <end position="28"/>
    </location>
</feature>
<comment type="subcellular location">
    <subcellularLocation>
        <location evidence="1">Membrane</location>
        <topology evidence="1">Single-pass membrane protein</topology>
    </subcellularLocation>
</comment>
<evidence type="ECO:0000256" key="2">
    <source>
        <dbReference type="ARBA" id="ARBA00022692"/>
    </source>
</evidence>
<protein>
    <submittedName>
        <fullName evidence="7">Translocation/assembly module TamB domain-containing protein</fullName>
    </submittedName>
</protein>
<keyword evidence="2 5" id="KW-0812">Transmembrane</keyword>
<dbReference type="PANTHER" id="PTHR36985:SF1">
    <property type="entry name" value="TRANSLOCATION AND ASSEMBLY MODULE SUBUNIT TAMB"/>
    <property type="match status" value="1"/>
</dbReference>
<dbReference type="GO" id="GO:0097347">
    <property type="term" value="C:TAM protein secretion complex"/>
    <property type="evidence" value="ECO:0007669"/>
    <property type="project" value="TreeGrafter"/>
</dbReference>
<feature type="domain" description="Translocation and assembly module TamB C-terminal" evidence="6">
    <location>
        <begin position="629"/>
        <end position="919"/>
    </location>
</feature>
<evidence type="ECO:0000313" key="8">
    <source>
        <dbReference type="Proteomes" id="UP000593994"/>
    </source>
</evidence>
<evidence type="ECO:0000313" key="7">
    <source>
        <dbReference type="EMBL" id="QOY51809.1"/>
    </source>
</evidence>
<dbReference type="AlphaFoldDB" id="A0A7S7RMT3"/>
<keyword evidence="4 5" id="KW-0472">Membrane</keyword>
<evidence type="ECO:0000256" key="4">
    <source>
        <dbReference type="ARBA" id="ARBA00023136"/>
    </source>
</evidence>
<proteinExistence type="predicted"/>